<feature type="domain" description="BRCT" evidence="2">
    <location>
        <begin position="112"/>
        <end position="214"/>
    </location>
</feature>
<proteinExistence type="predicted"/>
<reference evidence="3" key="2">
    <citation type="submission" date="2021-04" db="EMBL/GenBank/DDBJ databases">
        <authorList>
            <person name="Podell S."/>
        </authorList>
    </citation>
    <scope>NUCLEOTIDE SEQUENCE</scope>
    <source>
        <strain evidence="3">Hildebrandi</strain>
    </source>
</reference>
<protein>
    <submittedName>
        <fullName evidence="3">BRCA1 C Terminus BRCT domain containing protein</fullName>
    </submittedName>
</protein>
<reference evidence="3" key="1">
    <citation type="journal article" date="2021" name="Sci. Rep.">
        <title>Diploid genomic architecture of Nitzschia inconspicua, an elite biomass production diatom.</title>
        <authorList>
            <person name="Oliver A."/>
            <person name="Podell S."/>
            <person name="Pinowska A."/>
            <person name="Traller J.C."/>
            <person name="Smith S.R."/>
            <person name="McClure R."/>
            <person name="Beliaev A."/>
            <person name="Bohutskyi P."/>
            <person name="Hill E.A."/>
            <person name="Rabines A."/>
            <person name="Zheng H."/>
            <person name="Allen L.Z."/>
            <person name="Kuo A."/>
            <person name="Grigoriev I.V."/>
            <person name="Allen A.E."/>
            <person name="Hazlebeck D."/>
            <person name="Allen E.E."/>
        </authorList>
    </citation>
    <scope>NUCLEOTIDE SEQUENCE</scope>
    <source>
        <strain evidence="3">Hildebrandi</strain>
    </source>
</reference>
<evidence type="ECO:0000256" key="1">
    <source>
        <dbReference type="SAM" id="MobiDB-lite"/>
    </source>
</evidence>
<organism evidence="3 4">
    <name type="scientific">Nitzschia inconspicua</name>
    <dbReference type="NCBI Taxonomy" id="303405"/>
    <lineage>
        <taxon>Eukaryota</taxon>
        <taxon>Sar</taxon>
        <taxon>Stramenopiles</taxon>
        <taxon>Ochrophyta</taxon>
        <taxon>Bacillariophyta</taxon>
        <taxon>Bacillariophyceae</taxon>
        <taxon>Bacillariophycidae</taxon>
        <taxon>Bacillariales</taxon>
        <taxon>Bacillariaceae</taxon>
        <taxon>Nitzschia</taxon>
    </lineage>
</organism>
<keyword evidence="4" id="KW-1185">Reference proteome</keyword>
<dbReference type="Pfam" id="PF00533">
    <property type="entry name" value="BRCT"/>
    <property type="match status" value="1"/>
</dbReference>
<feature type="compositionally biased region" description="Polar residues" evidence="1">
    <location>
        <begin position="31"/>
        <end position="43"/>
    </location>
</feature>
<evidence type="ECO:0000313" key="4">
    <source>
        <dbReference type="Proteomes" id="UP000693970"/>
    </source>
</evidence>
<dbReference type="AlphaFoldDB" id="A0A9K3M0S5"/>
<dbReference type="InterPro" id="IPR001357">
    <property type="entry name" value="BRCT_dom"/>
</dbReference>
<feature type="compositionally biased region" description="Polar residues" evidence="1">
    <location>
        <begin position="85"/>
        <end position="124"/>
    </location>
</feature>
<evidence type="ECO:0000313" key="3">
    <source>
        <dbReference type="EMBL" id="KAG7371619.1"/>
    </source>
</evidence>
<dbReference type="Proteomes" id="UP000693970">
    <property type="component" value="Unassembled WGS sequence"/>
</dbReference>
<dbReference type="CDD" id="cd00027">
    <property type="entry name" value="BRCT"/>
    <property type="match status" value="1"/>
</dbReference>
<sequence>MLQANDRTTTTTRTRRRRERGHDQTEPAHQLDSSLQHGSSTSEIFHEEKSVLEVQQDNNDDRRKKRRNRVKKGNRQRKKPKLQELDSSQQSNVNNKDPSTNPNSDCPSRNVSKNKPLSGMTISVSTLQTSALSTETTTTTSTSTTTTSTVPSPSSYQQVCEICRELGATISKLVSKRIDVVVCSPEAVQKATQRVRKAIKRNKPIVSLDWIYACRRNNTDGRYCKVDMTPYRLEKEALNAMEHRLDNSSTNHNNQHNTNTTSSNGQSTSQENFMERTLDLGCCCVCHEQGTTNDCPWCQDCPK</sequence>
<feature type="compositionally biased region" description="Basic residues" evidence="1">
    <location>
        <begin position="63"/>
        <end position="80"/>
    </location>
</feature>
<feature type="region of interest" description="Disordered" evidence="1">
    <location>
        <begin position="246"/>
        <end position="270"/>
    </location>
</feature>
<feature type="compositionally biased region" description="Low complexity" evidence="1">
    <location>
        <begin position="125"/>
        <end position="153"/>
    </location>
</feature>
<feature type="compositionally biased region" description="Low complexity" evidence="1">
    <location>
        <begin position="247"/>
        <end position="270"/>
    </location>
</feature>
<dbReference type="EMBL" id="JAGRRH010000004">
    <property type="protein sequence ID" value="KAG7371619.1"/>
    <property type="molecule type" value="Genomic_DNA"/>
</dbReference>
<comment type="caution">
    <text evidence="3">The sequence shown here is derived from an EMBL/GenBank/DDBJ whole genome shotgun (WGS) entry which is preliminary data.</text>
</comment>
<feature type="region of interest" description="Disordered" evidence="1">
    <location>
        <begin position="1"/>
        <end position="153"/>
    </location>
</feature>
<evidence type="ECO:0000259" key="2">
    <source>
        <dbReference type="PROSITE" id="PS50172"/>
    </source>
</evidence>
<dbReference type="SMART" id="SM00292">
    <property type="entry name" value="BRCT"/>
    <property type="match status" value="1"/>
</dbReference>
<name>A0A9K3M0S5_9STRA</name>
<dbReference type="PROSITE" id="PS50172">
    <property type="entry name" value="BRCT"/>
    <property type="match status" value="1"/>
</dbReference>
<dbReference type="OrthoDB" id="206849at2759"/>
<gene>
    <name evidence="3" type="ORF">IV203_020189</name>
</gene>
<accession>A0A9K3M0S5</accession>